<proteinExistence type="predicted"/>
<dbReference type="OrthoDB" id="2351986at2"/>
<accession>B4VH67</accession>
<dbReference type="InterPro" id="IPR004860">
    <property type="entry name" value="LAGLIDADG_dom"/>
</dbReference>
<keyword evidence="2" id="KW-0540">Nuclease</keyword>
<name>B4VH67_9CYAN</name>
<keyword evidence="2" id="KW-0378">Hydrolase</keyword>
<keyword evidence="2" id="KW-0255">Endonuclease</keyword>
<protein>
    <submittedName>
        <fullName evidence="2">LAGLIDADG DNA endonuclease family</fullName>
    </submittedName>
</protein>
<dbReference type="GO" id="GO:0004519">
    <property type="term" value="F:endonuclease activity"/>
    <property type="evidence" value="ECO:0007669"/>
    <property type="project" value="UniProtKB-KW"/>
</dbReference>
<keyword evidence="3" id="KW-1185">Reference proteome</keyword>
<dbReference type="AlphaFoldDB" id="B4VH67"/>
<reference evidence="2 3" key="1">
    <citation type="submission" date="2008-07" db="EMBL/GenBank/DDBJ databases">
        <authorList>
            <person name="Tandeau de Marsac N."/>
            <person name="Ferriera S."/>
            <person name="Johnson J."/>
            <person name="Kravitz S."/>
            <person name="Beeson K."/>
            <person name="Sutton G."/>
            <person name="Rogers Y.-H."/>
            <person name="Friedman R."/>
            <person name="Frazier M."/>
            <person name="Venter J.C."/>
        </authorList>
    </citation>
    <scope>NUCLEOTIDE SEQUENCE [LARGE SCALE GENOMIC DNA]</scope>
    <source>
        <strain evidence="2 3">PCC 7420</strain>
    </source>
</reference>
<organism evidence="2 3">
    <name type="scientific">Coleofasciculus chthonoplastes PCC 7420</name>
    <dbReference type="NCBI Taxonomy" id="118168"/>
    <lineage>
        <taxon>Bacteria</taxon>
        <taxon>Bacillati</taxon>
        <taxon>Cyanobacteriota</taxon>
        <taxon>Cyanophyceae</taxon>
        <taxon>Coleofasciculales</taxon>
        <taxon>Coleofasciculaceae</taxon>
        <taxon>Coleofasciculus</taxon>
    </lineage>
</organism>
<dbReference type="Gene3D" id="3.10.28.10">
    <property type="entry name" value="Homing endonucleases"/>
    <property type="match status" value="1"/>
</dbReference>
<evidence type="ECO:0000313" key="3">
    <source>
        <dbReference type="Proteomes" id="UP000003835"/>
    </source>
</evidence>
<evidence type="ECO:0000259" key="1">
    <source>
        <dbReference type="Pfam" id="PF03161"/>
    </source>
</evidence>
<dbReference type="HOGENOM" id="CLU_1371109_0_0_3"/>
<dbReference type="RefSeq" id="WP_006097803.1">
    <property type="nucleotide sequence ID" value="NZ_DS989841.1"/>
</dbReference>
<dbReference type="Proteomes" id="UP000003835">
    <property type="component" value="Unassembled WGS sequence"/>
</dbReference>
<gene>
    <name evidence="2" type="ORF">MC7420_7004</name>
</gene>
<dbReference type="EMBL" id="DS989841">
    <property type="protein sequence ID" value="EDX78351.1"/>
    <property type="molecule type" value="Genomic_DNA"/>
</dbReference>
<sequence>MDYNVSSKVEQRGILAGLLLGDGKRNQNNFFIQNSSKHEEYLLFKKELLEQITGKPVSLRRWSTKKGYDQIRLEPKLIPLTRVLVKKLYQAGTKTITRTFLNFLTPQGIAIWFMDDGSKSFPKKDGKVHALTLKLNTYLSKEQNEIIVAYFAEVWGFKWGLSKAKSLYRLRMGTKEGKRFLAFIRPYIHDSMLYKVQTSLNRTATT</sequence>
<dbReference type="STRING" id="118168.MC7420_7004"/>
<dbReference type="Pfam" id="PF03161">
    <property type="entry name" value="LAGLIDADG_2"/>
    <property type="match status" value="1"/>
</dbReference>
<dbReference type="SUPFAM" id="SSF55608">
    <property type="entry name" value="Homing endonucleases"/>
    <property type="match status" value="1"/>
</dbReference>
<dbReference type="InterPro" id="IPR027434">
    <property type="entry name" value="Homing_endonucl"/>
</dbReference>
<evidence type="ECO:0000313" key="2">
    <source>
        <dbReference type="EMBL" id="EDX78351.1"/>
    </source>
</evidence>
<dbReference type="eggNOG" id="ENOG50302HE">
    <property type="taxonomic scope" value="Bacteria"/>
</dbReference>
<feature type="domain" description="Homing endonuclease LAGLIDADG" evidence="1">
    <location>
        <begin position="12"/>
        <end position="180"/>
    </location>
</feature>